<sequence>MEGLCKNNISLPLLLFCLLALVSAQDSPDDYVKAHNAARAEVGVVLMEWDEGLAESAKNYANRQATGGCALKHSGTGLGENIAVSPDGDLSAAMAVEGWVREKADYDYSTNACAPGKQCGHYTQVVWRDSGLVGCGKAECADGSSYVVCHYDPAGNSAGEKPY</sequence>
<dbReference type="PROSITE" id="PS01009">
    <property type="entry name" value="CRISP_1"/>
    <property type="match status" value="1"/>
</dbReference>
<keyword evidence="2" id="KW-0611">Plant defense</keyword>
<dbReference type="CDD" id="cd05381">
    <property type="entry name" value="CAP_PR-1"/>
    <property type="match status" value="1"/>
</dbReference>
<accession>A0A498JUS9</accession>
<evidence type="ECO:0000256" key="3">
    <source>
        <dbReference type="SAM" id="SignalP"/>
    </source>
</evidence>
<dbReference type="InterPro" id="IPR002413">
    <property type="entry name" value="V5_allergen-like"/>
</dbReference>
<dbReference type="Pfam" id="PF00188">
    <property type="entry name" value="CAP"/>
    <property type="match status" value="1"/>
</dbReference>
<name>A0A498JUS9_MALDO</name>
<keyword evidence="3" id="KW-0732">Signal</keyword>
<dbReference type="Gene3D" id="3.40.33.10">
    <property type="entry name" value="CAP"/>
    <property type="match status" value="1"/>
</dbReference>
<feature type="chain" id="PRO_5019762338" description="SCP domain-containing protein" evidence="3">
    <location>
        <begin position="25"/>
        <end position="163"/>
    </location>
</feature>
<comment type="function">
    <text evidence="1">Probably involved in the defense reaction of plants against pathogens.</text>
</comment>
<dbReference type="InterPro" id="IPR035940">
    <property type="entry name" value="CAP_sf"/>
</dbReference>
<organism evidence="5 6">
    <name type="scientific">Malus domestica</name>
    <name type="common">Apple</name>
    <name type="synonym">Pyrus malus</name>
    <dbReference type="NCBI Taxonomy" id="3750"/>
    <lineage>
        <taxon>Eukaryota</taxon>
        <taxon>Viridiplantae</taxon>
        <taxon>Streptophyta</taxon>
        <taxon>Embryophyta</taxon>
        <taxon>Tracheophyta</taxon>
        <taxon>Spermatophyta</taxon>
        <taxon>Magnoliopsida</taxon>
        <taxon>eudicotyledons</taxon>
        <taxon>Gunneridae</taxon>
        <taxon>Pentapetalae</taxon>
        <taxon>rosids</taxon>
        <taxon>fabids</taxon>
        <taxon>Rosales</taxon>
        <taxon>Rosaceae</taxon>
        <taxon>Amygdaloideae</taxon>
        <taxon>Maleae</taxon>
        <taxon>Malus</taxon>
    </lineage>
</organism>
<keyword evidence="6" id="KW-1185">Reference proteome</keyword>
<gene>
    <name evidence="5" type="ORF">DVH24_009879</name>
</gene>
<reference evidence="5 6" key="1">
    <citation type="submission" date="2018-10" db="EMBL/GenBank/DDBJ databases">
        <title>A high-quality apple genome assembly.</title>
        <authorList>
            <person name="Hu J."/>
        </authorList>
    </citation>
    <scope>NUCLEOTIDE SEQUENCE [LARGE SCALE GENOMIC DNA]</scope>
    <source>
        <strain evidence="6">cv. HFTH1</strain>
        <tissue evidence="5">Young leaf</tissue>
    </source>
</reference>
<evidence type="ECO:0000259" key="4">
    <source>
        <dbReference type="SMART" id="SM00198"/>
    </source>
</evidence>
<dbReference type="PANTHER" id="PTHR10334">
    <property type="entry name" value="CYSTEINE-RICH SECRETORY PROTEIN-RELATED"/>
    <property type="match status" value="1"/>
</dbReference>
<evidence type="ECO:0000256" key="1">
    <source>
        <dbReference type="ARBA" id="ARBA00003143"/>
    </source>
</evidence>
<dbReference type="InterPro" id="IPR014044">
    <property type="entry name" value="CAP_dom"/>
</dbReference>
<dbReference type="PRINTS" id="PR00838">
    <property type="entry name" value="V5ALLERGEN"/>
</dbReference>
<comment type="caution">
    <text evidence="5">The sequence shown here is derived from an EMBL/GenBank/DDBJ whole genome shotgun (WGS) entry which is preliminary data.</text>
</comment>
<dbReference type="PRINTS" id="PR00837">
    <property type="entry name" value="V5TPXLIKE"/>
</dbReference>
<dbReference type="FunFam" id="3.40.33.10:FF:000004">
    <property type="entry name" value="CAP, cysteine-rich secretory protein, antigen 5"/>
    <property type="match status" value="1"/>
</dbReference>
<feature type="domain" description="SCP" evidence="4">
    <location>
        <begin position="26"/>
        <end position="159"/>
    </location>
</feature>
<dbReference type="AlphaFoldDB" id="A0A498JUS9"/>
<dbReference type="SMART" id="SM00198">
    <property type="entry name" value="SCP"/>
    <property type="match status" value="1"/>
</dbReference>
<dbReference type="InterPro" id="IPR018244">
    <property type="entry name" value="Allrgn_V5/Tpx1_CS"/>
</dbReference>
<proteinExistence type="predicted"/>
<evidence type="ECO:0000256" key="2">
    <source>
        <dbReference type="ARBA" id="ARBA00023265"/>
    </source>
</evidence>
<evidence type="ECO:0000313" key="5">
    <source>
        <dbReference type="EMBL" id="RXH97554.1"/>
    </source>
</evidence>
<dbReference type="InterPro" id="IPR001283">
    <property type="entry name" value="CRISP-related"/>
</dbReference>
<protein>
    <recommendedName>
        <fullName evidence="4">SCP domain-containing protein</fullName>
    </recommendedName>
</protein>
<dbReference type="EMBL" id="RDQH01000331">
    <property type="protein sequence ID" value="RXH97554.1"/>
    <property type="molecule type" value="Genomic_DNA"/>
</dbReference>
<evidence type="ECO:0000313" key="6">
    <source>
        <dbReference type="Proteomes" id="UP000290289"/>
    </source>
</evidence>
<keyword evidence="2" id="KW-0568">Pathogenesis-related protein</keyword>
<dbReference type="Proteomes" id="UP000290289">
    <property type="component" value="Chromosome 5"/>
</dbReference>
<dbReference type="SUPFAM" id="SSF55797">
    <property type="entry name" value="PR-1-like"/>
    <property type="match status" value="1"/>
</dbReference>
<dbReference type="GO" id="GO:0005576">
    <property type="term" value="C:extracellular region"/>
    <property type="evidence" value="ECO:0007669"/>
    <property type="project" value="InterPro"/>
</dbReference>
<feature type="signal peptide" evidence="3">
    <location>
        <begin position="1"/>
        <end position="24"/>
    </location>
</feature>
<dbReference type="STRING" id="3750.A0A498JUS9"/>